<comment type="caution">
    <text evidence="2">The sequence shown here is derived from an EMBL/GenBank/DDBJ whole genome shotgun (WGS) entry which is preliminary data.</text>
</comment>
<evidence type="ECO:0000313" key="2">
    <source>
        <dbReference type="EMBL" id="PWA62259.1"/>
    </source>
</evidence>
<feature type="region of interest" description="Disordered" evidence="1">
    <location>
        <begin position="1"/>
        <end position="82"/>
    </location>
</feature>
<dbReference type="AlphaFoldDB" id="A0A2U1MLX6"/>
<accession>A0A2U1MLX6</accession>
<evidence type="ECO:0000313" key="3">
    <source>
        <dbReference type="Proteomes" id="UP000245207"/>
    </source>
</evidence>
<feature type="compositionally biased region" description="Low complexity" evidence="1">
    <location>
        <begin position="15"/>
        <end position="25"/>
    </location>
</feature>
<reference evidence="2 3" key="1">
    <citation type="journal article" date="2018" name="Mol. Plant">
        <title>The genome of Artemisia annua provides insight into the evolution of Asteraceae family and artemisinin biosynthesis.</title>
        <authorList>
            <person name="Shen Q."/>
            <person name="Zhang L."/>
            <person name="Liao Z."/>
            <person name="Wang S."/>
            <person name="Yan T."/>
            <person name="Shi P."/>
            <person name="Liu M."/>
            <person name="Fu X."/>
            <person name="Pan Q."/>
            <person name="Wang Y."/>
            <person name="Lv Z."/>
            <person name="Lu X."/>
            <person name="Zhang F."/>
            <person name="Jiang W."/>
            <person name="Ma Y."/>
            <person name="Chen M."/>
            <person name="Hao X."/>
            <person name="Li L."/>
            <person name="Tang Y."/>
            <person name="Lv G."/>
            <person name="Zhou Y."/>
            <person name="Sun X."/>
            <person name="Brodelius P.E."/>
            <person name="Rose J.K.C."/>
            <person name="Tang K."/>
        </authorList>
    </citation>
    <scope>NUCLEOTIDE SEQUENCE [LARGE SCALE GENOMIC DNA]</scope>
    <source>
        <strain evidence="3">cv. Huhao1</strain>
        <tissue evidence="2">Leaf</tissue>
    </source>
</reference>
<dbReference type="EMBL" id="PKPP01004907">
    <property type="protein sequence ID" value="PWA62259.1"/>
    <property type="molecule type" value="Genomic_DNA"/>
</dbReference>
<gene>
    <name evidence="2" type="ORF">CTI12_AA365600</name>
</gene>
<proteinExistence type="predicted"/>
<sequence>MNLGEWDLDHEVVPEEAVPEQQVPPTEGIVPEPVVSHADSSSSVEMYEVERPEPSAARKRVASAGDGEGTSRKRRLIGEGGAAEDEEISVFLPEKEVVYPSSYAVVMREAKSPFVDASPQRAAEEGVSGPPGSVTQLIGELGSLAARLHPSPNNL</sequence>
<evidence type="ECO:0000256" key="1">
    <source>
        <dbReference type="SAM" id="MobiDB-lite"/>
    </source>
</evidence>
<name>A0A2U1MLX6_ARTAN</name>
<dbReference type="Proteomes" id="UP000245207">
    <property type="component" value="Unassembled WGS sequence"/>
</dbReference>
<keyword evidence="3" id="KW-1185">Reference proteome</keyword>
<organism evidence="2 3">
    <name type="scientific">Artemisia annua</name>
    <name type="common">Sweet wormwood</name>
    <dbReference type="NCBI Taxonomy" id="35608"/>
    <lineage>
        <taxon>Eukaryota</taxon>
        <taxon>Viridiplantae</taxon>
        <taxon>Streptophyta</taxon>
        <taxon>Embryophyta</taxon>
        <taxon>Tracheophyta</taxon>
        <taxon>Spermatophyta</taxon>
        <taxon>Magnoliopsida</taxon>
        <taxon>eudicotyledons</taxon>
        <taxon>Gunneridae</taxon>
        <taxon>Pentapetalae</taxon>
        <taxon>asterids</taxon>
        <taxon>campanulids</taxon>
        <taxon>Asterales</taxon>
        <taxon>Asteraceae</taxon>
        <taxon>Asteroideae</taxon>
        <taxon>Anthemideae</taxon>
        <taxon>Artemisiinae</taxon>
        <taxon>Artemisia</taxon>
    </lineage>
</organism>
<protein>
    <submittedName>
        <fullName evidence="2">Uncharacterized protein</fullName>
    </submittedName>
</protein>